<proteinExistence type="predicted"/>
<dbReference type="PANTHER" id="PTHR43280">
    <property type="entry name" value="ARAC-FAMILY TRANSCRIPTIONAL REGULATOR"/>
    <property type="match status" value="1"/>
</dbReference>
<dbReference type="InterPro" id="IPR035965">
    <property type="entry name" value="PAS-like_dom_sf"/>
</dbReference>
<dbReference type="InterPro" id="IPR018062">
    <property type="entry name" value="HTH_AraC-typ_CS"/>
</dbReference>
<keyword evidence="6" id="KW-1185">Reference proteome</keyword>
<dbReference type="RefSeq" id="WP_169708860.1">
    <property type="nucleotide sequence ID" value="NZ_CP091512.1"/>
</dbReference>
<keyword evidence="2" id="KW-0238">DNA-binding</keyword>
<sequence>MSNEHDRIDWQAWGQQWLQARPESLEDLLKHLYMVLPLINALDRVVFFIKDTEARYVLVNQSLVQRLGHAQTTTILGLTCVETFVINHGKSYLEQDRQVLQEGIRITEKLELHVHHNGDLGWCLTYKYPIFDTQNRIIGLMGMSVDLASNELNETKTNLRLGKIEQYIREHLSEELRIQTLAQLVNMSVSQLERRLKKNFHMTPKQLIQKIRLEQAIQLLQNEHAIADIAQACGYTDHSAFTRQFKQMTGVSPSQFKQSLPNKKRGTS</sequence>
<dbReference type="SUPFAM" id="SSF46689">
    <property type="entry name" value="Homeodomain-like"/>
    <property type="match status" value="2"/>
</dbReference>
<evidence type="ECO:0000259" key="4">
    <source>
        <dbReference type="PROSITE" id="PS01124"/>
    </source>
</evidence>
<evidence type="ECO:0000256" key="2">
    <source>
        <dbReference type="ARBA" id="ARBA00023125"/>
    </source>
</evidence>
<feature type="domain" description="HTH araC/xylS-type" evidence="4">
    <location>
        <begin position="162"/>
        <end position="259"/>
    </location>
</feature>
<accession>A0ABY4EC20</accession>
<dbReference type="InterPro" id="IPR009057">
    <property type="entry name" value="Homeodomain-like_sf"/>
</dbReference>
<name>A0ABY4EC20_VITST</name>
<protein>
    <submittedName>
        <fullName evidence="5">AraC family transcriptional regulator</fullName>
    </submittedName>
</protein>
<organism evidence="5 6">
    <name type="scientific">Vitreoscilla stercoraria</name>
    <dbReference type="NCBI Taxonomy" id="61"/>
    <lineage>
        <taxon>Bacteria</taxon>
        <taxon>Pseudomonadati</taxon>
        <taxon>Pseudomonadota</taxon>
        <taxon>Betaproteobacteria</taxon>
        <taxon>Neisseriales</taxon>
        <taxon>Neisseriaceae</taxon>
        <taxon>Vitreoscilla</taxon>
    </lineage>
</organism>
<dbReference type="Proteomes" id="UP000832034">
    <property type="component" value="Chromosome"/>
</dbReference>
<keyword evidence="3" id="KW-0804">Transcription</keyword>
<dbReference type="EMBL" id="CP091512">
    <property type="protein sequence ID" value="UOO93292.1"/>
    <property type="molecule type" value="Genomic_DNA"/>
</dbReference>
<dbReference type="InterPro" id="IPR018060">
    <property type="entry name" value="HTH_AraC"/>
</dbReference>
<evidence type="ECO:0000313" key="5">
    <source>
        <dbReference type="EMBL" id="UOO93292.1"/>
    </source>
</evidence>
<dbReference type="Gene3D" id="1.10.10.60">
    <property type="entry name" value="Homeodomain-like"/>
    <property type="match status" value="1"/>
</dbReference>
<dbReference type="InterPro" id="IPR020449">
    <property type="entry name" value="Tscrpt_reg_AraC-type_HTH"/>
</dbReference>
<evidence type="ECO:0000313" key="6">
    <source>
        <dbReference type="Proteomes" id="UP000832034"/>
    </source>
</evidence>
<keyword evidence="1" id="KW-0805">Transcription regulation</keyword>
<gene>
    <name evidence="5" type="ORF">LVJ81_04470</name>
</gene>
<reference evidence="5" key="2">
    <citation type="journal article" date="2022" name="Res Sq">
        <title>Evolution of multicellular longitudinally dividing oral cavity symbionts (Neisseriaceae).</title>
        <authorList>
            <person name="Nyongesa S."/>
            <person name="Weber P."/>
            <person name="Bernet E."/>
            <person name="Pullido F."/>
            <person name="Nieckarz M."/>
            <person name="Delaby M."/>
            <person name="Nieves C."/>
            <person name="Viehboeck T."/>
            <person name="Krause N."/>
            <person name="Rivera-Millot A."/>
            <person name="Nakamura A."/>
            <person name="Vischer N."/>
            <person name="VanNieuwenhze M."/>
            <person name="Brun Y."/>
            <person name="Cava F."/>
            <person name="Bulgheresi S."/>
            <person name="Veyrier F."/>
        </authorList>
    </citation>
    <scope>NUCLEOTIDE SEQUENCE</scope>
    <source>
        <strain evidence="5">SAG 1488-6</strain>
    </source>
</reference>
<evidence type="ECO:0000256" key="3">
    <source>
        <dbReference type="ARBA" id="ARBA00023163"/>
    </source>
</evidence>
<dbReference type="SMART" id="SM00342">
    <property type="entry name" value="HTH_ARAC"/>
    <property type="match status" value="1"/>
</dbReference>
<dbReference type="InterPro" id="IPR013656">
    <property type="entry name" value="PAS_4"/>
</dbReference>
<dbReference type="Gene3D" id="3.30.450.20">
    <property type="entry name" value="PAS domain"/>
    <property type="match status" value="1"/>
</dbReference>
<reference evidence="5" key="1">
    <citation type="submission" date="2021-12" db="EMBL/GenBank/DDBJ databases">
        <authorList>
            <person name="Veyrier F.J."/>
        </authorList>
    </citation>
    <scope>NUCLEOTIDE SEQUENCE</scope>
    <source>
        <strain evidence="5">SAG 1488-6</strain>
    </source>
</reference>
<dbReference type="Pfam" id="PF12833">
    <property type="entry name" value="HTH_18"/>
    <property type="match status" value="1"/>
</dbReference>
<dbReference type="SUPFAM" id="SSF55785">
    <property type="entry name" value="PYP-like sensor domain (PAS domain)"/>
    <property type="match status" value="1"/>
</dbReference>
<evidence type="ECO:0000256" key="1">
    <source>
        <dbReference type="ARBA" id="ARBA00023015"/>
    </source>
</evidence>
<dbReference type="PANTHER" id="PTHR43280:SF28">
    <property type="entry name" value="HTH-TYPE TRANSCRIPTIONAL ACTIVATOR RHAS"/>
    <property type="match status" value="1"/>
</dbReference>
<dbReference type="PROSITE" id="PS01124">
    <property type="entry name" value="HTH_ARAC_FAMILY_2"/>
    <property type="match status" value="1"/>
</dbReference>
<dbReference type="PROSITE" id="PS00041">
    <property type="entry name" value="HTH_ARAC_FAMILY_1"/>
    <property type="match status" value="1"/>
</dbReference>
<dbReference type="PRINTS" id="PR00032">
    <property type="entry name" value="HTHARAC"/>
</dbReference>
<dbReference type="Pfam" id="PF08448">
    <property type="entry name" value="PAS_4"/>
    <property type="match status" value="1"/>
</dbReference>